<evidence type="ECO:0000313" key="2">
    <source>
        <dbReference type="Proteomes" id="UP000287857"/>
    </source>
</evidence>
<dbReference type="EMBL" id="NGJS01000005">
    <property type="protein sequence ID" value="RST99377.1"/>
    <property type="molecule type" value="Genomic_DNA"/>
</dbReference>
<dbReference type="Proteomes" id="UP000287857">
    <property type="component" value="Unassembled WGS sequence"/>
</dbReference>
<protein>
    <recommendedName>
        <fullName evidence="3">Iron-sulfur cluster repair di-iron protein, ric</fullName>
    </recommendedName>
</protein>
<name>A0A429ZZD1_9ENTE</name>
<comment type="caution">
    <text evidence="1">The sequence shown here is derived from an EMBL/GenBank/DDBJ whole genome shotgun (WGS) entry which is preliminary data.</text>
</comment>
<evidence type="ECO:0008006" key="3">
    <source>
        <dbReference type="Google" id="ProtNLM"/>
    </source>
</evidence>
<sequence length="105" mass="12270">MEQSSFTSTYNQLHVELCQLIPIVDKVHGMHHPEFHDVTRIWEVLKEDVKAKNLDKIADLFNQLNKVTDNYQIPTDVCDSFKLVYNDLQQLEIAYCQSSKMRADV</sequence>
<reference evidence="1 2" key="1">
    <citation type="submission" date="2017-05" db="EMBL/GenBank/DDBJ databases">
        <title>Vagococcus spp. assemblies.</title>
        <authorList>
            <person name="Gulvik C.A."/>
        </authorList>
    </citation>
    <scope>NUCLEOTIDE SEQUENCE [LARGE SCALE GENOMIC DNA]</scope>
    <source>
        <strain evidence="1 2">SS1995</strain>
    </source>
</reference>
<dbReference type="RefSeq" id="WP_125983694.1">
    <property type="nucleotide sequence ID" value="NZ_NGJS01000005.1"/>
</dbReference>
<organism evidence="1 2">
    <name type="scientific">Vagococcus vulneris</name>
    <dbReference type="NCBI Taxonomy" id="1977869"/>
    <lineage>
        <taxon>Bacteria</taxon>
        <taxon>Bacillati</taxon>
        <taxon>Bacillota</taxon>
        <taxon>Bacilli</taxon>
        <taxon>Lactobacillales</taxon>
        <taxon>Enterococcaceae</taxon>
        <taxon>Vagococcus</taxon>
    </lineage>
</organism>
<dbReference type="OrthoDB" id="9797132at2"/>
<accession>A0A429ZZD1</accession>
<proteinExistence type="predicted"/>
<keyword evidence="2" id="KW-1185">Reference proteome</keyword>
<dbReference type="AlphaFoldDB" id="A0A429ZZD1"/>
<gene>
    <name evidence="1" type="ORF">CBF37_05245</name>
</gene>
<evidence type="ECO:0000313" key="1">
    <source>
        <dbReference type="EMBL" id="RST99377.1"/>
    </source>
</evidence>